<dbReference type="GO" id="GO:0005975">
    <property type="term" value="P:carbohydrate metabolic process"/>
    <property type="evidence" value="ECO:0007669"/>
    <property type="project" value="InterPro"/>
</dbReference>
<dbReference type="InterPro" id="IPR008271">
    <property type="entry name" value="Ser/Thr_kinase_AS"/>
</dbReference>
<dbReference type="SUPFAM" id="SSF53448">
    <property type="entry name" value="Nucleotide-diphospho-sugar transferases"/>
    <property type="match status" value="1"/>
</dbReference>
<dbReference type="GO" id="GO:0016020">
    <property type="term" value="C:membrane"/>
    <property type="evidence" value="ECO:0007669"/>
    <property type="project" value="UniProtKB-SubCell"/>
</dbReference>
<dbReference type="PRINTS" id="PR02050">
    <property type="entry name" value="B14GALTRFASE"/>
</dbReference>
<keyword evidence="7" id="KW-0735">Signal-anchor</keyword>
<evidence type="ECO:0000256" key="10">
    <source>
        <dbReference type="ARBA" id="ARBA00023180"/>
    </source>
</evidence>
<sequence length="953" mass="111969">MLGRSKCCIIRRKFGCLQIKNLKKKLLFFGGLVFIYLILINFYFPNYFSNYLDHITIDKITPQPEKNINNIEYIGNDVERNNIKYNKISNYSILFHQEKEINKANIISSKKINIIRGDIKFNNLNLNKCLPIDALNITGKIGQGILLLEDLTLEEVELEHNDINIGGSWKPNDCFSLHKVAIIIPYRDRKSHLIRLIDFLIPLLKKQKIDFRFIVTEQIGDGFFNKGRIMNAAFTYAETFDIECVIFHDVDMFPQDYGTPYDCPKTPRHLGAYVNSLGYQLWYPEIVGGVLSININDFRKVNGYSNMYWTWGGEDDDMGKRLMSNNYTIERPNPDIAKYSMLKHVKRKSVAPKIIRELLKNAGKRWPIDGLNETNKWKIENIIVRPLYHHIYVNVFEPPNEWMNSMMIFRQLHTKIYKNLKNIYFLLRHPNSYFHQFRHSIDHLPRLVKYHNIKPKNRLISSIQTLLRSTLVRQGVRSTRLLPCHWKLLTIDRSTGGWAFNKYVKRILESNTFTIDHVQNLFGTNPRYNKFLNEEVYGNRLSYYEIGDYINKGACGAVFSLKKRDGKTDTKYPLALKMMFNYNEIEISDNSMEDMRNELIPLVRMTKELKNYKYFKNLRKLSERHPNIIDLKTAFFDNITDELCKLGENIFPEALPYMTRYGIRIPRETLFIVMKKYNQDLKQYNKTCIGRPVRTNIIIFGQLMEALSFLHKNVIAHRDIKNDNILLEYDNENDVPHLVLSDFGLSHSTGSWKLKYRYGMTKCGNIALQPPEISLADPGEHYEILNYEKSDVWSAGAVGYEIFEMYQPFYKYLNSKTYFMEDLPSLGENIPLPIKKVMNGVLERKVERRMFPEVAGNIILLTLFQDSKLFKTYWKEYEKSLRKKFNYSNNKPFYGDVVTKMIENVCNMITAQTVTLQALNKENISNVELQFRATCLSRLNIHDMRTALNHFLN</sequence>
<dbReference type="InterPro" id="IPR029044">
    <property type="entry name" value="Nucleotide-diphossugar_trans"/>
</dbReference>
<dbReference type="Pfam" id="PF02709">
    <property type="entry name" value="Glyco_transf_7C"/>
    <property type="match status" value="1"/>
</dbReference>
<dbReference type="InterPro" id="IPR003859">
    <property type="entry name" value="Galactosyl_T"/>
</dbReference>
<reference evidence="14" key="1">
    <citation type="submission" date="2024-02" db="UniProtKB">
        <authorList>
            <consortium name="WormBaseParasite"/>
        </authorList>
    </citation>
    <scope>IDENTIFICATION</scope>
</reference>
<evidence type="ECO:0000256" key="9">
    <source>
        <dbReference type="ARBA" id="ARBA00023136"/>
    </source>
</evidence>
<evidence type="ECO:0000256" key="4">
    <source>
        <dbReference type="ARBA" id="ARBA00022676"/>
    </source>
</evidence>
<evidence type="ECO:0000313" key="13">
    <source>
        <dbReference type="Proteomes" id="UP000035681"/>
    </source>
</evidence>
<dbReference type="GO" id="GO:0006688">
    <property type="term" value="P:glycosphingolipid biosynthetic process"/>
    <property type="evidence" value="ECO:0007669"/>
    <property type="project" value="TreeGrafter"/>
</dbReference>
<keyword evidence="6 11" id="KW-0812">Transmembrane</keyword>
<dbReference type="InterPro" id="IPR027995">
    <property type="entry name" value="Galactosyl_T_N"/>
</dbReference>
<dbReference type="GO" id="GO:0033842">
    <property type="term" value="F:N-acetyl-beta-glucosaminyl-derivative 4-beta-N-acetylgalactosaminyltransferase activity"/>
    <property type="evidence" value="ECO:0007669"/>
    <property type="project" value="TreeGrafter"/>
</dbReference>
<keyword evidence="10" id="KW-0325">Glycoprotein</keyword>
<dbReference type="PROSITE" id="PS50011">
    <property type="entry name" value="PROTEIN_KINASE_DOM"/>
    <property type="match status" value="1"/>
</dbReference>
<dbReference type="InterPro" id="IPR027791">
    <property type="entry name" value="Galactosyl_T_C"/>
</dbReference>
<keyword evidence="9 11" id="KW-0472">Membrane</keyword>
<accession>A0AAF5DPF0</accession>
<evidence type="ECO:0000313" key="14">
    <source>
        <dbReference type="WBParaSite" id="TCONS_00015344.p1"/>
    </source>
</evidence>
<keyword evidence="4" id="KW-0328">Glycosyltransferase</keyword>
<evidence type="ECO:0000256" key="8">
    <source>
        <dbReference type="ARBA" id="ARBA00022989"/>
    </source>
</evidence>
<evidence type="ECO:0000259" key="12">
    <source>
        <dbReference type="PROSITE" id="PS50011"/>
    </source>
</evidence>
<evidence type="ECO:0000256" key="1">
    <source>
        <dbReference type="ARBA" id="ARBA00004606"/>
    </source>
</evidence>
<dbReference type="SUPFAM" id="SSF56112">
    <property type="entry name" value="Protein kinase-like (PK-like)"/>
    <property type="match status" value="1"/>
</dbReference>
<protein>
    <submittedName>
        <fullName evidence="14">Protein kinase domain-containing protein</fullName>
    </submittedName>
</protein>
<proteinExistence type="inferred from homology"/>
<evidence type="ECO:0000256" key="5">
    <source>
        <dbReference type="ARBA" id="ARBA00022679"/>
    </source>
</evidence>
<dbReference type="InterPro" id="IPR000719">
    <property type="entry name" value="Prot_kinase_dom"/>
</dbReference>
<keyword evidence="5" id="KW-0808">Transferase</keyword>
<feature type="transmembrane region" description="Helical" evidence="11">
    <location>
        <begin position="26"/>
        <end position="44"/>
    </location>
</feature>
<dbReference type="Proteomes" id="UP000035681">
    <property type="component" value="Unplaced"/>
</dbReference>
<name>A0AAF5DPF0_STRER</name>
<dbReference type="AlphaFoldDB" id="A0AAF5DPF0"/>
<dbReference type="Pfam" id="PF13733">
    <property type="entry name" value="Glyco_transf_7N"/>
    <property type="match status" value="1"/>
</dbReference>
<dbReference type="PROSITE" id="PS00108">
    <property type="entry name" value="PROTEIN_KINASE_ST"/>
    <property type="match status" value="1"/>
</dbReference>
<dbReference type="InterPro" id="IPR011009">
    <property type="entry name" value="Kinase-like_dom_sf"/>
</dbReference>
<dbReference type="GO" id="GO:0004672">
    <property type="term" value="F:protein kinase activity"/>
    <property type="evidence" value="ECO:0007669"/>
    <property type="project" value="InterPro"/>
</dbReference>
<dbReference type="GO" id="GO:0005524">
    <property type="term" value="F:ATP binding"/>
    <property type="evidence" value="ECO:0007669"/>
    <property type="project" value="InterPro"/>
</dbReference>
<dbReference type="Gene3D" id="3.90.550.10">
    <property type="entry name" value="Spore Coat Polysaccharide Biosynthesis Protein SpsA, Chain A"/>
    <property type="match status" value="1"/>
</dbReference>
<evidence type="ECO:0000256" key="3">
    <source>
        <dbReference type="ARBA" id="ARBA00005735"/>
    </source>
</evidence>
<comment type="subcellular location">
    <subcellularLocation>
        <location evidence="1">Membrane</location>
        <topology evidence="1">Single-pass type II membrane protein</topology>
    </subcellularLocation>
</comment>
<dbReference type="PANTHER" id="PTHR19300:SF46">
    <property type="entry name" value="BETA-1,4-N-ACETYLGALACTOSAMINYLTRANSFERASE"/>
    <property type="match status" value="1"/>
</dbReference>
<dbReference type="WBParaSite" id="TCONS_00015344.p1">
    <property type="protein sequence ID" value="TCONS_00015344.p1"/>
    <property type="gene ID" value="XLOC_009562"/>
</dbReference>
<keyword evidence="13" id="KW-1185">Reference proteome</keyword>
<evidence type="ECO:0000256" key="7">
    <source>
        <dbReference type="ARBA" id="ARBA00022968"/>
    </source>
</evidence>
<comment type="similarity">
    <text evidence="3">Belongs to the glycosyltransferase 7 family.</text>
</comment>
<organism evidence="13 14">
    <name type="scientific">Strongyloides stercoralis</name>
    <name type="common">Threadworm</name>
    <dbReference type="NCBI Taxonomy" id="6248"/>
    <lineage>
        <taxon>Eukaryota</taxon>
        <taxon>Metazoa</taxon>
        <taxon>Ecdysozoa</taxon>
        <taxon>Nematoda</taxon>
        <taxon>Chromadorea</taxon>
        <taxon>Rhabditida</taxon>
        <taxon>Tylenchina</taxon>
        <taxon>Panagrolaimomorpha</taxon>
        <taxon>Strongyloidoidea</taxon>
        <taxon>Strongyloididae</taxon>
        <taxon>Strongyloides</taxon>
    </lineage>
</organism>
<dbReference type="Gene3D" id="1.10.510.10">
    <property type="entry name" value="Transferase(Phosphotransferase) domain 1"/>
    <property type="match status" value="1"/>
</dbReference>
<evidence type="ECO:0000256" key="6">
    <source>
        <dbReference type="ARBA" id="ARBA00022692"/>
    </source>
</evidence>
<evidence type="ECO:0000256" key="11">
    <source>
        <dbReference type="SAM" id="Phobius"/>
    </source>
</evidence>
<comment type="pathway">
    <text evidence="2">Protein modification; protein glycosylation.</text>
</comment>
<feature type="domain" description="Protein kinase" evidence="12">
    <location>
        <begin position="544"/>
        <end position="864"/>
    </location>
</feature>
<keyword evidence="8 11" id="KW-1133">Transmembrane helix</keyword>
<dbReference type="GO" id="GO:0008378">
    <property type="term" value="F:galactosyltransferase activity"/>
    <property type="evidence" value="ECO:0007669"/>
    <property type="project" value="TreeGrafter"/>
</dbReference>
<evidence type="ECO:0000256" key="2">
    <source>
        <dbReference type="ARBA" id="ARBA00004922"/>
    </source>
</evidence>
<dbReference type="Pfam" id="PF00069">
    <property type="entry name" value="Pkinase"/>
    <property type="match status" value="1"/>
</dbReference>
<dbReference type="PANTHER" id="PTHR19300">
    <property type="entry name" value="BETA-1,4-GALACTOSYLTRANSFERASE"/>
    <property type="match status" value="1"/>
</dbReference>
<dbReference type="SMART" id="SM00220">
    <property type="entry name" value="S_TKc"/>
    <property type="match status" value="1"/>
</dbReference>
<dbReference type="GO" id="GO:0005794">
    <property type="term" value="C:Golgi apparatus"/>
    <property type="evidence" value="ECO:0007669"/>
    <property type="project" value="TreeGrafter"/>
</dbReference>